<gene>
    <name evidence="7" type="ORF">OS493_036306</name>
</gene>
<reference evidence="7" key="1">
    <citation type="submission" date="2023-01" db="EMBL/GenBank/DDBJ databases">
        <title>Genome assembly of the deep-sea coral Lophelia pertusa.</title>
        <authorList>
            <person name="Herrera S."/>
            <person name="Cordes E."/>
        </authorList>
    </citation>
    <scope>NUCLEOTIDE SEQUENCE</scope>
    <source>
        <strain evidence="7">USNM1676648</strain>
        <tissue evidence="7">Polyp</tissue>
    </source>
</reference>
<protein>
    <recommendedName>
        <fullName evidence="6">IRG-type G domain-containing protein</fullName>
    </recommendedName>
</protein>
<dbReference type="Pfam" id="PF05049">
    <property type="entry name" value="IIGP"/>
    <property type="match status" value="2"/>
</dbReference>
<evidence type="ECO:0000313" key="8">
    <source>
        <dbReference type="Proteomes" id="UP001163046"/>
    </source>
</evidence>
<feature type="transmembrane region" description="Helical" evidence="5">
    <location>
        <begin position="284"/>
        <end position="305"/>
    </location>
</feature>
<keyword evidence="5" id="KW-1133">Transmembrane helix</keyword>
<dbReference type="InterPro" id="IPR007743">
    <property type="entry name" value="Immunity-related_GTPase-like"/>
</dbReference>
<proteinExistence type="inferred from homology"/>
<comment type="similarity">
    <text evidence="1">Belongs to the TRAFAC class dynamin-like GTPase superfamily. IRG family.</text>
</comment>
<evidence type="ECO:0000313" key="7">
    <source>
        <dbReference type="EMBL" id="KAJ7376192.1"/>
    </source>
</evidence>
<feature type="domain" description="IRG-type G" evidence="6">
    <location>
        <begin position="41"/>
        <end position="228"/>
    </location>
</feature>
<dbReference type="GO" id="GO:0016787">
    <property type="term" value="F:hydrolase activity"/>
    <property type="evidence" value="ECO:0007669"/>
    <property type="project" value="UniProtKB-KW"/>
</dbReference>
<dbReference type="PROSITE" id="PS51716">
    <property type="entry name" value="G_IRG"/>
    <property type="match status" value="1"/>
</dbReference>
<keyword evidence="5" id="KW-0812">Transmembrane</keyword>
<organism evidence="7 8">
    <name type="scientific">Desmophyllum pertusum</name>
    <dbReference type="NCBI Taxonomy" id="174260"/>
    <lineage>
        <taxon>Eukaryota</taxon>
        <taxon>Metazoa</taxon>
        <taxon>Cnidaria</taxon>
        <taxon>Anthozoa</taxon>
        <taxon>Hexacorallia</taxon>
        <taxon>Scleractinia</taxon>
        <taxon>Caryophylliina</taxon>
        <taxon>Caryophylliidae</taxon>
        <taxon>Desmophyllum</taxon>
    </lineage>
</organism>
<keyword evidence="5" id="KW-0472">Membrane</keyword>
<feature type="transmembrane region" description="Helical" evidence="5">
    <location>
        <begin position="225"/>
        <end position="252"/>
    </location>
</feature>
<dbReference type="InterPro" id="IPR030385">
    <property type="entry name" value="G_IRG_dom"/>
</dbReference>
<name>A0A9W9Z723_9CNID</name>
<dbReference type="GO" id="GO:0005525">
    <property type="term" value="F:GTP binding"/>
    <property type="evidence" value="ECO:0007669"/>
    <property type="project" value="UniProtKB-KW"/>
</dbReference>
<keyword evidence="8" id="KW-1185">Reference proteome</keyword>
<keyword evidence="4" id="KW-0342">GTP-binding</keyword>
<dbReference type="InterPro" id="IPR051515">
    <property type="entry name" value="IRG"/>
</dbReference>
<evidence type="ECO:0000256" key="4">
    <source>
        <dbReference type="ARBA" id="ARBA00023134"/>
    </source>
</evidence>
<keyword evidence="2" id="KW-0547">Nucleotide-binding</keyword>
<evidence type="ECO:0000256" key="3">
    <source>
        <dbReference type="ARBA" id="ARBA00022801"/>
    </source>
</evidence>
<evidence type="ECO:0000259" key="6">
    <source>
        <dbReference type="PROSITE" id="PS51716"/>
    </source>
</evidence>
<dbReference type="PANTHER" id="PTHR32341:SF10">
    <property type="entry name" value="INTERFERON-INDUCIBLE GTPASE 5"/>
    <property type="match status" value="1"/>
</dbReference>
<evidence type="ECO:0000256" key="5">
    <source>
        <dbReference type="SAM" id="Phobius"/>
    </source>
</evidence>
<dbReference type="GO" id="GO:0016020">
    <property type="term" value="C:membrane"/>
    <property type="evidence" value="ECO:0007669"/>
    <property type="project" value="InterPro"/>
</dbReference>
<dbReference type="SUPFAM" id="SSF52540">
    <property type="entry name" value="P-loop containing nucleoside triphosphate hydrolases"/>
    <property type="match status" value="1"/>
</dbReference>
<dbReference type="AlphaFoldDB" id="A0A9W9Z723"/>
<accession>A0A9W9Z723</accession>
<dbReference type="FunFam" id="3.40.50.300:FF:000541">
    <property type="entry name" value="Immunity related GTPase M"/>
    <property type="match status" value="1"/>
</dbReference>
<comment type="caution">
    <text evidence="7">The sequence shown here is derived from an EMBL/GenBank/DDBJ whole genome shotgun (WGS) entry which is preliminary data.</text>
</comment>
<dbReference type="OrthoDB" id="422720at2759"/>
<keyword evidence="3" id="KW-0378">Hydrolase</keyword>
<evidence type="ECO:0000256" key="1">
    <source>
        <dbReference type="ARBA" id="ARBA00005429"/>
    </source>
</evidence>
<dbReference type="Gene3D" id="3.40.50.300">
    <property type="entry name" value="P-loop containing nucleotide triphosphate hydrolases"/>
    <property type="match status" value="1"/>
</dbReference>
<sequence length="363" mass="40576">MASINDWTGIKTEEVKEYVEQNGVANIDEFFKKKLKSWQDVEVNIGITGDTGAGKSSYINAIRGFEDDDEGAAEVGVKETTKKPTCYDHPTNPKIKFWDLPGIGTPNYPDLETYCKEVKLETYDAFLIFTSNRFTANDQQLAKKIRSIDKRFFFIRAKLMTMFALRSVKRSNHDPAKWEFAKLTQAILDALPTYQRESLTLSLDILTSLSPQFLQRKVQVLKTRMWMVASLSAAAAVVPIPGVSIAVDLGLIMNEISFYKSQLGLPDEGSPRFAMLSVSTQVEVKALCSILAGSVSKLVMLIAAYASEQAAEEVIRLIPFVGSLVSGAMSFVSTFFFLKHYLKRMEKAAELVIKEAFQNLQID</sequence>
<dbReference type="PANTHER" id="PTHR32341">
    <property type="entry name" value="INTERFERON-INDUCIBLE GTPASE"/>
    <property type="match status" value="1"/>
</dbReference>
<evidence type="ECO:0000256" key="2">
    <source>
        <dbReference type="ARBA" id="ARBA00022741"/>
    </source>
</evidence>
<dbReference type="Proteomes" id="UP001163046">
    <property type="component" value="Unassembled WGS sequence"/>
</dbReference>
<dbReference type="EMBL" id="MU826409">
    <property type="protein sequence ID" value="KAJ7376192.1"/>
    <property type="molecule type" value="Genomic_DNA"/>
</dbReference>
<feature type="transmembrane region" description="Helical" evidence="5">
    <location>
        <begin position="317"/>
        <end position="338"/>
    </location>
</feature>
<dbReference type="InterPro" id="IPR027417">
    <property type="entry name" value="P-loop_NTPase"/>
</dbReference>